<proteinExistence type="predicted"/>
<evidence type="ECO:0000313" key="2">
    <source>
        <dbReference type="EnsemblPlants" id="Zm00001eb116390_P001"/>
    </source>
</evidence>
<sequence>MAMHKHSVAHASRDAGATCSSSATEAAAASEPAERARAGDGPAERAEPSDAAAQRAVDAAEEAAAAGPPAEHVGGLGLLVVLVHGAGTAVARREGGSSVAVAGHYCPCRRRCDGEAEQQGGDEPPLGCHWPLSLSRLLPGGPALVLRGVPVWPGAAGLVVAGVRWRTGWRAVEGFLKCGRRRGQGQGQVKSTRTHNKWRASSWLAMPWRNKSGTKRGR</sequence>
<protein>
    <submittedName>
        <fullName evidence="2">Uncharacterized protein</fullName>
    </submittedName>
</protein>
<dbReference type="AlphaFoldDB" id="A0A804MW79"/>
<keyword evidence="3" id="KW-1185">Reference proteome</keyword>
<evidence type="ECO:0000313" key="3">
    <source>
        <dbReference type="Proteomes" id="UP000007305"/>
    </source>
</evidence>
<evidence type="ECO:0000256" key="1">
    <source>
        <dbReference type="SAM" id="MobiDB-lite"/>
    </source>
</evidence>
<dbReference type="EnsemblPlants" id="Zm00001eb116390_T001">
    <property type="protein sequence ID" value="Zm00001eb116390_P001"/>
    <property type="gene ID" value="Zm00001eb116390"/>
</dbReference>
<reference evidence="2" key="2">
    <citation type="submission" date="2019-07" db="EMBL/GenBank/DDBJ databases">
        <authorList>
            <person name="Seetharam A."/>
            <person name="Woodhouse M."/>
            <person name="Cannon E."/>
        </authorList>
    </citation>
    <scope>NUCLEOTIDE SEQUENCE [LARGE SCALE GENOMIC DNA]</scope>
    <source>
        <strain evidence="2">cv. B73</strain>
    </source>
</reference>
<feature type="compositionally biased region" description="Low complexity" evidence="1">
    <location>
        <begin position="51"/>
        <end position="68"/>
    </location>
</feature>
<reference evidence="2" key="3">
    <citation type="submission" date="2021-05" db="UniProtKB">
        <authorList>
            <consortium name="EnsemblPlants"/>
        </authorList>
    </citation>
    <scope>IDENTIFICATION</scope>
    <source>
        <strain evidence="2">cv. B73</strain>
    </source>
</reference>
<feature type="compositionally biased region" description="Basic and acidic residues" evidence="1">
    <location>
        <begin position="32"/>
        <end position="48"/>
    </location>
</feature>
<feature type="region of interest" description="Disordered" evidence="1">
    <location>
        <begin position="1"/>
        <end position="68"/>
    </location>
</feature>
<dbReference type="Gramene" id="Zm00001eb116390_T001">
    <property type="protein sequence ID" value="Zm00001eb116390_P001"/>
    <property type="gene ID" value="Zm00001eb116390"/>
</dbReference>
<dbReference type="InParanoid" id="A0A804MW79"/>
<reference evidence="3" key="1">
    <citation type="submission" date="2015-12" db="EMBL/GenBank/DDBJ databases">
        <title>Update maize B73 reference genome by single molecule sequencing technologies.</title>
        <authorList>
            <consortium name="Maize Genome Sequencing Project"/>
            <person name="Ware D."/>
        </authorList>
    </citation>
    <scope>NUCLEOTIDE SEQUENCE [LARGE SCALE GENOMIC DNA]</scope>
    <source>
        <strain evidence="3">cv. B73</strain>
    </source>
</reference>
<feature type="compositionally biased region" description="Low complexity" evidence="1">
    <location>
        <begin position="15"/>
        <end position="31"/>
    </location>
</feature>
<dbReference type="Proteomes" id="UP000007305">
    <property type="component" value="Chromosome 2"/>
</dbReference>
<accession>A0A804MW79</accession>
<organism evidence="2 3">
    <name type="scientific">Zea mays</name>
    <name type="common">Maize</name>
    <dbReference type="NCBI Taxonomy" id="4577"/>
    <lineage>
        <taxon>Eukaryota</taxon>
        <taxon>Viridiplantae</taxon>
        <taxon>Streptophyta</taxon>
        <taxon>Embryophyta</taxon>
        <taxon>Tracheophyta</taxon>
        <taxon>Spermatophyta</taxon>
        <taxon>Magnoliopsida</taxon>
        <taxon>Liliopsida</taxon>
        <taxon>Poales</taxon>
        <taxon>Poaceae</taxon>
        <taxon>PACMAD clade</taxon>
        <taxon>Panicoideae</taxon>
        <taxon>Andropogonodae</taxon>
        <taxon>Andropogoneae</taxon>
        <taxon>Tripsacinae</taxon>
        <taxon>Zea</taxon>
    </lineage>
</organism>
<name>A0A804MW79_MAIZE</name>